<protein>
    <submittedName>
        <fullName evidence="1">Uncharacterized protein</fullName>
    </submittedName>
</protein>
<sequence length="93" mass="10545">MRAPTLLKRTLGQNPVSQKYLVGEGTRKDQMGQRELGSGVEVVVFSFPADAWKHLEGNNRIVGRWAACLQCFRNAPLEGRSRRNPYHNLKHIS</sequence>
<name>A0AAV4W1P2_9ARAC</name>
<organism evidence="1 2">
    <name type="scientific">Caerostris darwini</name>
    <dbReference type="NCBI Taxonomy" id="1538125"/>
    <lineage>
        <taxon>Eukaryota</taxon>
        <taxon>Metazoa</taxon>
        <taxon>Ecdysozoa</taxon>
        <taxon>Arthropoda</taxon>
        <taxon>Chelicerata</taxon>
        <taxon>Arachnida</taxon>
        <taxon>Araneae</taxon>
        <taxon>Araneomorphae</taxon>
        <taxon>Entelegynae</taxon>
        <taxon>Araneoidea</taxon>
        <taxon>Araneidae</taxon>
        <taxon>Caerostris</taxon>
    </lineage>
</organism>
<evidence type="ECO:0000313" key="2">
    <source>
        <dbReference type="Proteomes" id="UP001054837"/>
    </source>
</evidence>
<accession>A0AAV4W1P2</accession>
<dbReference type="EMBL" id="BPLQ01013940">
    <property type="protein sequence ID" value="GIY76010.1"/>
    <property type="molecule type" value="Genomic_DNA"/>
</dbReference>
<comment type="caution">
    <text evidence="1">The sequence shown here is derived from an EMBL/GenBank/DDBJ whole genome shotgun (WGS) entry which is preliminary data.</text>
</comment>
<dbReference type="AlphaFoldDB" id="A0AAV4W1P2"/>
<evidence type="ECO:0000313" key="1">
    <source>
        <dbReference type="EMBL" id="GIY76010.1"/>
    </source>
</evidence>
<dbReference type="Proteomes" id="UP001054837">
    <property type="component" value="Unassembled WGS sequence"/>
</dbReference>
<proteinExistence type="predicted"/>
<keyword evidence="2" id="KW-1185">Reference proteome</keyword>
<gene>
    <name evidence="1" type="ORF">CDAR_559651</name>
</gene>
<reference evidence="1 2" key="1">
    <citation type="submission" date="2021-06" db="EMBL/GenBank/DDBJ databases">
        <title>Caerostris darwini draft genome.</title>
        <authorList>
            <person name="Kono N."/>
            <person name="Arakawa K."/>
        </authorList>
    </citation>
    <scope>NUCLEOTIDE SEQUENCE [LARGE SCALE GENOMIC DNA]</scope>
</reference>